<keyword evidence="4" id="KW-1185">Reference proteome</keyword>
<dbReference type="Proteomes" id="UP000051908">
    <property type="component" value="Unassembled WGS sequence"/>
</dbReference>
<keyword evidence="2" id="KW-0472">Membrane</keyword>
<proteinExistence type="predicted"/>
<evidence type="ECO:0000313" key="4">
    <source>
        <dbReference type="Proteomes" id="UP000051908"/>
    </source>
</evidence>
<dbReference type="GeneID" id="96666754"/>
<feature type="transmembrane region" description="Helical" evidence="2">
    <location>
        <begin position="12"/>
        <end position="30"/>
    </location>
</feature>
<name>A0A0R1PK85_9LACO</name>
<evidence type="ECO:0000256" key="2">
    <source>
        <dbReference type="SAM" id="Phobius"/>
    </source>
</evidence>
<sequence length="98" mass="10753">MKNKFTIKNQNKAWWLSLASLVAVLVQQVFHLFGWEITGDEINTAMAIVNTVLVILGSLGLVTDTAKNTDTGSSTTNQSALNEIPTPTYSKSTNLRRN</sequence>
<protein>
    <recommendedName>
        <fullName evidence="5">Holin</fullName>
    </recommendedName>
</protein>
<evidence type="ECO:0000256" key="1">
    <source>
        <dbReference type="SAM" id="MobiDB-lite"/>
    </source>
</evidence>
<dbReference type="AlphaFoldDB" id="A0A0R1PK85"/>
<dbReference type="PATRIC" id="fig|1122151.5.peg.7"/>
<dbReference type="RefSeq" id="WP_025086172.1">
    <property type="nucleotide sequence ID" value="NZ_AZES01000005.1"/>
</dbReference>
<dbReference type="OrthoDB" id="2322822at2"/>
<organism evidence="3 4">
    <name type="scientific">Companilactobacillus paralimentarius DSM 13238 = JCM 10415</name>
    <dbReference type="NCBI Taxonomy" id="1122151"/>
    <lineage>
        <taxon>Bacteria</taxon>
        <taxon>Bacillati</taxon>
        <taxon>Bacillota</taxon>
        <taxon>Bacilli</taxon>
        <taxon>Lactobacillales</taxon>
        <taxon>Lactobacillaceae</taxon>
        <taxon>Companilactobacillus</taxon>
    </lineage>
</organism>
<feature type="region of interest" description="Disordered" evidence="1">
    <location>
        <begin position="67"/>
        <end position="98"/>
    </location>
</feature>
<feature type="transmembrane region" description="Helical" evidence="2">
    <location>
        <begin position="42"/>
        <end position="62"/>
    </location>
</feature>
<dbReference type="EMBL" id="AZES01000005">
    <property type="protein sequence ID" value="KRL32577.1"/>
    <property type="molecule type" value="Genomic_DNA"/>
</dbReference>
<keyword evidence="2" id="KW-0812">Transmembrane</keyword>
<accession>A0A0R1PK85</accession>
<keyword evidence="2" id="KW-1133">Transmembrane helix</keyword>
<evidence type="ECO:0008006" key="5">
    <source>
        <dbReference type="Google" id="ProtNLM"/>
    </source>
</evidence>
<dbReference type="Pfam" id="PF04531">
    <property type="entry name" value="Phage_holin_1"/>
    <property type="match status" value="1"/>
</dbReference>
<gene>
    <name evidence="3" type="ORF">FD33_GL000007</name>
</gene>
<comment type="caution">
    <text evidence="3">The sequence shown here is derived from an EMBL/GenBank/DDBJ whole genome shotgun (WGS) entry which is preliminary data.</text>
</comment>
<evidence type="ECO:0000313" key="3">
    <source>
        <dbReference type="EMBL" id="KRL32577.1"/>
    </source>
</evidence>
<reference evidence="3 4" key="1">
    <citation type="journal article" date="2015" name="Genome Announc.">
        <title>Expanding the biotechnology potential of lactobacilli through comparative genomics of 213 strains and associated genera.</title>
        <authorList>
            <person name="Sun Z."/>
            <person name="Harris H.M."/>
            <person name="McCann A."/>
            <person name="Guo C."/>
            <person name="Argimon S."/>
            <person name="Zhang W."/>
            <person name="Yang X."/>
            <person name="Jeffery I.B."/>
            <person name="Cooney J.C."/>
            <person name="Kagawa T.F."/>
            <person name="Liu W."/>
            <person name="Song Y."/>
            <person name="Salvetti E."/>
            <person name="Wrobel A."/>
            <person name="Rasinkangas P."/>
            <person name="Parkhill J."/>
            <person name="Rea M.C."/>
            <person name="O'Sullivan O."/>
            <person name="Ritari J."/>
            <person name="Douillard F.P."/>
            <person name="Paul Ross R."/>
            <person name="Yang R."/>
            <person name="Briner A.E."/>
            <person name="Felis G.E."/>
            <person name="de Vos W.M."/>
            <person name="Barrangou R."/>
            <person name="Klaenhammer T.R."/>
            <person name="Caufield P.W."/>
            <person name="Cui Y."/>
            <person name="Zhang H."/>
            <person name="O'Toole P.W."/>
        </authorList>
    </citation>
    <scope>NUCLEOTIDE SEQUENCE [LARGE SCALE GENOMIC DNA]</scope>
    <source>
        <strain evidence="3 4">DSM 13238</strain>
    </source>
</reference>
<dbReference type="InterPro" id="IPR006485">
    <property type="entry name" value="Phage-like_holin"/>
</dbReference>